<evidence type="ECO:0000313" key="1">
    <source>
        <dbReference type="EMBL" id="CAG8766613.1"/>
    </source>
</evidence>
<sequence length="141" mass="16248">NDEKTKHATDEEVRTVLAMVNLTHLEQLLFSFDAQYGIDWDKMLSPGEQQKLLFARLFFWRPAFAALDESTSSLDSYIESQIFETCKDLGITTITVSHNKNLLKYHDKVLLLDGKGGYSTSDIDINGCEDVWRWIDENLRL</sequence>
<organism evidence="1 2">
    <name type="scientific">Racocetra persica</name>
    <dbReference type="NCBI Taxonomy" id="160502"/>
    <lineage>
        <taxon>Eukaryota</taxon>
        <taxon>Fungi</taxon>
        <taxon>Fungi incertae sedis</taxon>
        <taxon>Mucoromycota</taxon>
        <taxon>Glomeromycotina</taxon>
        <taxon>Glomeromycetes</taxon>
        <taxon>Diversisporales</taxon>
        <taxon>Gigasporaceae</taxon>
        <taxon>Racocetra</taxon>
    </lineage>
</organism>
<feature type="non-terminal residue" evidence="1">
    <location>
        <position position="1"/>
    </location>
</feature>
<evidence type="ECO:0000313" key="2">
    <source>
        <dbReference type="Proteomes" id="UP000789920"/>
    </source>
</evidence>
<dbReference type="Proteomes" id="UP000789920">
    <property type="component" value="Unassembled WGS sequence"/>
</dbReference>
<keyword evidence="2" id="KW-1185">Reference proteome</keyword>
<protein>
    <submittedName>
        <fullName evidence="1">66_t:CDS:1</fullName>
    </submittedName>
</protein>
<proteinExistence type="predicted"/>
<gene>
    <name evidence="1" type="ORF">RPERSI_LOCUS15878</name>
</gene>
<name>A0ACA9QVV5_9GLOM</name>
<comment type="caution">
    <text evidence="1">The sequence shown here is derived from an EMBL/GenBank/DDBJ whole genome shotgun (WGS) entry which is preliminary data.</text>
</comment>
<dbReference type="EMBL" id="CAJVQC010038617">
    <property type="protein sequence ID" value="CAG8766613.1"/>
    <property type="molecule type" value="Genomic_DNA"/>
</dbReference>
<reference evidence="1" key="1">
    <citation type="submission" date="2021-06" db="EMBL/GenBank/DDBJ databases">
        <authorList>
            <person name="Kallberg Y."/>
            <person name="Tangrot J."/>
            <person name="Rosling A."/>
        </authorList>
    </citation>
    <scope>NUCLEOTIDE SEQUENCE</scope>
    <source>
        <strain evidence="1">MA461A</strain>
    </source>
</reference>
<accession>A0ACA9QVV5</accession>